<dbReference type="InterPro" id="IPR032675">
    <property type="entry name" value="LRR_dom_sf"/>
</dbReference>
<dbReference type="GO" id="GO:0005886">
    <property type="term" value="C:plasma membrane"/>
    <property type="evidence" value="ECO:0007669"/>
    <property type="project" value="TreeGrafter"/>
</dbReference>
<comment type="caution">
    <text evidence="5">The sequence shown here is derived from an EMBL/GenBank/DDBJ whole genome shotgun (WGS) entry which is preliminary data.</text>
</comment>
<dbReference type="PRINTS" id="PR00019">
    <property type="entry name" value="LEURICHRPT"/>
</dbReference>
<keyword evidence="2" id="KW-0732">Signal</keyword>
<dbReference type="InterPro" id="IPR001611">
    <property type="entry name" value="Leu-rich_rpt"/>
</dbReference>
<dbReference type="InterPro" id="IPR050541">
    <property type="entry name" value="LRR_TM_domain-containing"/>
</dbReference>
<name>A0AAV4UTC5_9ARAC</name>
<evidence type="ECO:0000313" key="6">
    <source>
        <dbReference type="Proteomes" id="UP001054837"/>
    </source>
</evidence>
<evidence type="ECO:0000256" key="1">
    <source>
        <dbReference type="ARBA" id="ARBA00022614"/>
    </source>
</evidence>
<keyword evidence="4" id="KW-0472">Membrane</keyword>
<organism evidence="5 6">
    <name type="scientific">Caerostris darwini</name>
    <dbReference type="NCBI Taxonomy" id="1538125"/>
    <lineage>
        <taxon>Eukaryota</taxon>
        <taxon>Metazoa</taxon>
        <taxon>Ecdysozoa</taxon>
        <taxon>Arthropoda</taxon>
        <taxon>Chelicerata</taxon>
        <taxon>Arachnida</taxon>
        <taxon>Araneae</taxon>
        <taxon>Araneomorphae</taxon>
        <taxon>Entelegynae</taxon>
        <taxon>Araneoidea</taxon>
        <taxon>Araneidae</taxon>
        <taxon>Caerostris</taxon>
    </lineage>
</organism>
<dbReference type="PANTHER" id="PTHR24369:SF210">
    <property type="entry name" value="CHAOPTIN-RELATED"/>
    <property type="match status" value="1"/>
</dbReference>
<evidence type="ECO:0000256" key="4">
    <source>
        <dbReference type="SAM" id="Phobius"/>
    </source>
</evidence>
<evidence type="ECO:0000256" key="2">
    <source>
        <dbReference type="ARBA" id="ARBA00022729"/>
    </source>
</evidence>
<feature type="transmembrane region" description="Helical" evidence="4">
    <location>
        <begin position="501"/>
        <end position="520"/>
    </location>
</feature>
<dbReference type="PANTHER" id="PTHR24369">
    <property type="entry name" value="ANTIGEN BSP, PUTATIVE-RELATED"/>
    <property type="match status" value="1"/>
</dbReference>
<keyword evidence="4" id="KW-0812">Transmembrane</keyword>
<sequence length="521" mass="59846">MFVIPIALNEIHIQHNSIKRIPPGIFPVMNSLLHLYLDYNNLTHLERGSFKGLLTLRTLSLGYNNISVVPWEALEDMSSLQYLYLHGNNLTKLGRKAFGNLPVVFELRLDHNHINNVTVNTFEGMLQLIKLNMSFNNISYIPPSTFQGLVSLRNLDISHNKISSLENKTNGILEDCLSLNIFNVSHNQMSFISERSFPKSPYIPYRITHIDLSNNFIPIITKTFDDGMRQVEILKLQNNILNEIRPGVLSNLTNIRHLDLSGNELQKLPKGSFGILEDMEELILRDNRLASFEVDEILSMTKLQLLDLRKNRFTSFYEELIPIMKENFTILFSGNLLSCDCHLRPLRLWMSNQPNTSQWDGVTCHEPTYLMDRSLPSLTLDDLTCKNRVFEKEGIPIKPDLQIRGSEILKDHGLRVVWYVVTREDVAGFKAVLRNMTGIQVVEEIVPYDKREYVFRDLEPDEEYQLCFRAMDSLGTEREAFETQCTIVGPVGGARRLSSSLLGMILPLLICVVVPLMRFYL</sequence>
<reference evidence="5 6" key="1">
    <citation type="submission" date="2021-06" db="EMBL/GenBank/DDBJ databases">
        <title>Caerostris darwini draft genome.</title>
        <authorList>
            <person name="Kono N."/>
            <person name="Arakawa K."/>
        </authorList>
    </citation>
    <scope>NUCLEOTIDE SEQUENCE [LARGE SCALE GENOMIC DNA]</scope>
</reference>
<accession>A0AAV4UTC5</accession>
<keyword evidence="4" id="KW-1133">Transmembrane helix</keyword>
<dbReference type="Gene3D" id="3.80.10.10">
    <property type="entry name" value="Ribonuclease Inhibitor"/>
    <property type="match status" value="4"/>
</dbReference>
<dbReference type="InterPro" id="IPR003591">
    <property type="entry name" value="Leu-rich_rpt_typical-subtyp"/>
</dbReference>
<keyword evidence="3" id="KW-0677">Repeat</keyword>
<dbReference type="AlphaFoldDB" id="A0AAV4UTC5"/>
<dbReference type="SUPFAM" id="SSF49265">
    <property type="entry name" value="Fibronectin type III"/>
    <property type="match status" value="1"/>
</dbReference>
<dbReference type="SMART" id="SM00369">
    <property type="entry name" value="LRR_TYP"/>
    <property type="match status" value="11"/>
</dbReference>
<keyword evidence="6" id="KW-1185">Reference proteome</keyword>
<dbReference type="PROSITE" id="PS51450">
    <property type="entry name" value="LRR"/>
    <property type="match status" value="3"/>
</dbReference>
<gene>
    <name evidence="5" type="primary">atk_2</name>
    <name evidence="5" type="ORF">CDAR_459731</name>
</gene>
<keyword evidence="1" id="KW-0433">Leucine-rich repeat</keyword>
<evidence type="ECO:0000256" key="3">
    <source>
        <dbReference type="ARBA" id="ARBA00022737"/>
    </source>
</evidence>
<dbReference type="SMART" id="SM00365">
    <property type="entry name" value="LRR_SD22"/>
    <property type="match status" value="5"/>
</dbReference>
<protein>
    <submittedName>
        <fullName evidence="5">Protein artichoke</fullName>
    </submittedName>
</protein>
<dbReference type="EMBL" id="BPLQ01011923">
    <property type="protein sequence ID" value="GIY61161.1"/>
    <property type="molecule type" value="Genomic_DNA"/>
</dbReference>
<dbReference type="Pfam" id="PF00560">
    <property type="entry name" value="LRR_1"/>
    <property type="match status" value="1"/>
</dbReference>
<dbReference type="Proteomes" id="UP001054837">
    <property type="component" value="Unassembled WGS sequence"/>
</dbReference>
<dbReference type="InterPro" id="IPR036116">
    <property type="entry name" value="FN3_sf"/>
</dbReference>
<proteinExistence type="predicted"/>
<dbReference type="Pfam" id="PF13855">
    <property type="entry name" value="LRR_8"/>
    <property type="match status" value="2"/>
</dbReference>
<dbReference type="SUPFAM" id="SSF52058">
    <property type="entry name" value="L domain-like"/>
    <property type="match status" value="1"/>
</dbReference>
<dbReference type="FunFam" id="3.80.10.10:FF:001360">
    <property type="entry name" value="Uncharacterized protein"/>
    <property type="match status" value="1"/>
</dbReference>
<evidence type="ECO:0000313" key="5">
    <source>
        <dbReference type="EMBL" id="GIY61161.1"/>
    </source>
</evidence>